<dbReference type="AlphaFoldDB" id="A0A9W6IRQ6"/>
<dbReference type="InterPro" id="IPR037171">
    <property type="entry name" value="NagB/RpiA_transferase-like"/>
</dbReference>
<dbReference type="PROSITE" id="PS00894">
    <property type="entry name" value="HTH_DEOR_1"/>
    <property type="match status" value="1"/>
</dbReference>
<dbReference type="EMBL" id="JAFBCY010000002">
    <property type="protein sequence ID" value="MBM7851102.1"/>
    <property type="molecule type" value="Genomic_DNA"/>
</dbReference>
<evidence type="ECO:0000256" key="2">
    <source>
        <dbReference type="ARBA" id="ARBA00023125"/>
    </source>
</evidence>
<dbReference type="InterPro" id="IPR001034">
    <property type="entry name" value="DeoR_HTH"/>
</dbReference>
<keyword evidence="1" id="KW-0805">Transcription regulation</keyword>
<dbReference type="EMBL" id="BSFF01000001">
    <property type="protein sequence ID" value="GLK54159.1"/>
    <property type="molecule type" value="Genomic_DNA"/>
</dbReference>
<evidence type="ECO:0000313" key="7">
    <source>
        <dbReference type="Proteomes" id="UP000758856"/>
    </source>
</evidence>
<dbReference type="InterPro" id="IPR050313">
    <property type="entry name" value="Carb_Metab_HTH_regulators"/>
</dbReference>
<gene>
    <name evidence="5" type="ORF">GCM10008170_01780</name>
    <name evidence="6" type="ORF">JOD31_001327</name>
</gene>
<keyword evidence="3" id="KW-0804">Transcription</keyword>
<protein>
    <submittedName>
        <fullName evidence="6">DeoR family glycerol-3-phosphate regulon repressor</fullName>
    </submittedName>
    <submittedName>
        <fullName evidence="5">DeoR family transcriptional regulator</fullName>
    </submittedName>
</protein>
<dbReference type="PROSITE" id="PS51000">
    <property type="entry name" value="HTH_DEOR_2"/>
    <property type="match status" value="1"/>
</dbReference>
<dbReference type="InterPro" id="IPR018356">
    <property type="entry name" value="Tscrpt_reg_HTH_DeoR_CS"/>
</dbReference>
<accession>A0A9W6IRQ6</accession>
<dbReference type="Proteomes" id="UP000758856">
    <property type="component" value="Unassembled WGS sequence"/>
</dbReference>
<dbReference type="InterPro" id="IPR036388">
    <property type="entry name" value="WH-like_DNA-bd_sf"/>
</dbReference>
<keyword evidence="7" id="KW-1185">Reference proteome</keyword>
<evidence type="ECO:0000313" key="8">
    <source>
        <dbReference type="Proteomes" id="UP001143400"/>
    </source>
</evidence>
<comment type="caution">
    <text evidence="5">The sequence shown here is derived from an EMBL/GenBank/DDBJ whole genome shotgun (WGS) entry which is preliminary data.</text>
</comment>
<evidence type="ECO:0000259" key="4">
    <source>
        <dbReference type="PROSITE" id="PS51000"/>
    </source>
</evidence>
<dbReference type="RefSeq" id="WP_204949520.1">
    <property type="nucleotide sequence ID" value="NZ_BSFF01000001.1"/>
</dbReference>
<organism evidence="5 8">
    <name type="scientific">Methylopila capsulata</name>
    <dbReference type="NCBI Taxonomy" id="61654"/>
    <lineage>
        <taxon>Bacteria</taxon>
        <taxon>Pseudomonadati</taxon>
        <taxon>Pseudomonadota</taxon>
        <taxon>Alphaproteobacteria</taxon>
        <taxon>Hyphomicrobiales</taxon>
        <taxon>Methylopilaceae</taxon>
        <taxon>Methylopila</taxon>
    </lineage>
</organism>
<dbReference type="SMART" id="SM01134">
    <property type="entry name" value="DeoRC"/>
    <property type="match status" value="1"/>
</dbReference>
<dbReference type="Pfam" id="PF08220">
    <property type="entry name" value="HTH_DeoR"/>
    <property type="match status" value="1"/>
</dbReference>
<dbReference type="Pfam" id="PF00455">
    <property type="entry name" value="DeoRC"/>
    <property type="match status" value="1"/>
</dbReference>
<evidence type="ECO:0000256" key="1">
    <source>
        <dbReference type="ARBA" id="ARBA00023015"/>
    </source>
</evidence>
<dbReference type="PANTHER" id="PTHR30363">
    <property type="entry name" value="HTH-TYPE TRANSCRIPTIONAL REGULATOR SRLR-RELATED"/>
    <property type="match status" value="1"/>
</dbReference>
<dbReference type="PANTHER" id="PTHR30363:SF44">
    <property type="entry name" value="AGA OPERON TRANSCRIPTIONAL REPRESSOR-RELATED"/>
    <property type="match status" value="1"/>
</dbReference>
<dbReference type="InterPro" id="IPR014036">
    <property type="entry name" value="DeoR-like_C"/>
</dbReference>
<evidence type="ECO:0000313" key="6">
    <source>
        <dbReference type="EMBL" id="MBM7851102.1"/>
    </source>
</evidence>
<dbReference type="Gene3D" id="3.40.50.1360">
    <property type="match status" value="1"/>
</dbReference>
<evidence type="ECO:0000313" key="5">
    <source>
        <dbReference type="EMBL" id="GLK54159.1"/>
    </source>
</evidence>
<reference evidence="6 7" key="2">
    <citation type="submission" date="2021-01" db="EMBL/GenBank/DDBJ databases">
        <title>Genomic Encyclopedia of Type Strains, Phase IV (KMG-IV): sequencing the most valuable type-strain genomes for metagenomic binning, comparative biology and taxonomic classification.</title>
        <authorList>
            <person name="Goeker M."/>
        </authorList>
    </citation>
    <scope>NUCLEOTIDE SEQUENCE [LARGE SCALE GENOMIC DNA]</scope>
    <source>
        <strain evidence="6 7">DSM 6130</strain>
    </source>
</reference>
<dbReference type="SUPFAM" id="SSF46785">
    <property type="entry name" value="Winged helix' DNA-binding domain"/>
    <property type="match status" value="1"/>
</dbReference>
<evidence type="ECO:0000256" key="3">
    <source>
        <dbReference type="ARBA" id="ARBA00023163"/>
    </source>
</evidence>
<dbReference type="Gene3D" id="1.10.10.10">
    <property type="entry name" value="Winged helix-like DNA-binding domain superfamily/Winged helix DNA-binding domain"/>
    <property type="match status" value="1"/>
</dbReference>
<feature type="domain" description="HTH deoR-type" evidence="4">
    <location>
        <begin position="3"/>
        <end position="58"/>
    </location>
</feature>
<dbReference type="Proteomes" id="UP001143400">
    <property type="component" value="Unassembled WGS sequence"/>
</dbReference>
<dbReference type="SMART" id="SM00420">
    <property type="entry name" value="HTH_DEOR"/>
    <property type="match status" value="1"/>
</dbReference>
<proteinExistence type="predicted"/>
<name>A0A9W6IRQ6_9HYPH</name>
<dbReference type="PRINTS" id="PR00037">
    <property type="entry name" value="HTHLACR"/>
</dbReference>
<dbReference type="SUPFAM" id="SSF100950">
    <property type="entry name" value="NagB/RpiA/CoA transferase-like"/>
    <property type="match status" value="1"/>
</dbReference>
<dbReference type="InterPro" id="IPR036390">
    <property type="entry name" value="WH_DNA-bd_sf"/>
</dbReference>
<sequence>MRPDKRRERIVAMVLERERVSVDALADALDASRETIRRDLAELDGQGRLRKLHGGATLPGLSLYEPDREGPFQARLAENAAAKRAVARAAIGLFRPGDTLFVDTGTTTLLFAEELSRARGLTVITNSAAIAALASRGEDAQAFLLGGEYRDGGAECLGAMAIDQIRRFHAVHAVLTVGAVHEAGVLDYDAREAEIARAMVAQARAVTVLADASKFDRNAPFVVAPLEAVGRIVTDAVPAGPIADALVAAGVEVVDAGGPARDVAP</sequence>
<reference evidence="5" key="3">
    <citation type="submission" date="2023-01" db="EMBL/GenBank/DDBJ databases">
        <authorList>
            <person name="Sun Q."/>
            <person name="Evtushenko L."/>
        </authorList>
    </citation>
    <scope>NUCLEOTIDE SEQUENCE</scope>
    <source>
        <strain evidence="5">VKM B-1606</strain>
    </source>
</reference>
<reference evidence="5" key="1">
    <citation type="journal article" date="2014" name="Int. J. Syst. Evol. Microbiol.">
        <title>Complete genome sequence of Corynebacterium casei LMG S-19264T (=DSM 44701T), isolated from a smear-ripened cheese.</title>
        <authorList>
            <consortium name="US DOE Joint Genome Institute (JGI-PGF)"/>
            <person name="Walter F."/>
            <person name="Albersmeier A."/>
            <person name="Kalinowski J."/>
            <person name="Ruckert C."/>
        </authorList>
    </citation>
    <scope>NUCLEOTIDE SEQUENCE</scope>
    <source>
        <strain evidence="5">VKM B-1606</strain>
    </source>
</reference>
<dbReference type="GO" id="GO:0003677">
    <property type="term" value="F:DNA binding"/>
    <property type="evidence" value="ECO:0007669"/>
    <property type="project" value="UniProtKB-KW"/>
</dbReference>
<keyword evidence="2" id="KW-0238">DNA-binding</keyword>
<dbReference type="GO" id="GO:0003700">
    <property type="term" value="F:DNA-binding transcription factor activity"/>
    <property type="evidence" value="ECO:0007669"/>
    <property type="project" value="InterPro"/>
</dbReference>